<evidence type="ECO:0000313" key="2">
    <source>
        <dbReference type="Proteomes" id="UP000076962"/>
    </source>
</evidence>
<reference evidence="1 2" key="1">
    <citation type="submission" date="2016-05" db="EMBL/GenBank/DDBJ databases">
        <title>Single-cell genome of chain-forming Candidatus Thiomargarita nelsonii and comparison to other large sulfur-oxidizing bacteria.</title>
        <authorList>
            <person name="Winkel M."/>
            <person name="Salman V."/>
            <person name="Woyke T."/>
            <person name="Schulz-Vogt H."/>
            <person name="Richter M."/>
            <person name="Flood B."/>
            <person name="Bailey J."/>
            <person name="Amann R."/>
            <person name="Mussmann M."/>
        </authorList>
    </citation>
    <scope>NUCLEOTIDE SEQUENCE [LARGE SCALE GENOMIC DNA]</scope>
    <source>
        <strain evidence="1 2">THI036</strain>
    </source>
</reference>
<dbReference type="AlphaFoldDB" id="A0A176S721"/>
<keyword evidence="2" id="KW-1185">Reference proteome</keyword>
<evidence type="ECO:0000313" key="1">
    <source>
        <dbReference type="EMBL" id="OAD23696.1"/>
    </source>
</evidence>
<proteinExistence type="predicted"/>
<sequence length="62" mass="7098">MTSSCSIFIISVIDEFDWIFFVAGRGASWQAFPRRAWERVKVAGTHLPFVNPFCCGFHELSE</sequence>
<dbReference type="Proteomes" id="UP000076962">
    <property type="component" value="Unassembled WGS sequence"/>
</dbReference>
<comment type="caution">
    <text evidence="1">The sequence shown here is derived from an EMBL/GenBank/DDBJ whole genome shotgun (WGS) entry which is preliminary data.</text>
</comment>
<dbReference type="EMBL" id="LUTY01000209">
    <property type="protein sequence ID" value="OAD23696.1"/>
    <property type="molecule type" value="Genomic_DNA"/>
</dbReference>
<protein>
    <submittedName>
        <fullName evidence="1">Uncharacterized protein</fullName>
    </submittedName>
</protein>
<name>A0A176S721_9GAMM</name>
<accession>A0A176S721</accession>
<organism evidence="1 2">
    <name type="scientific">Candidatus Thiomargarita nelsonii</name>
    <dbReference type="NCBI Taxonomy" id="1003181"/>
    <lineage>
        <taxon>Bacteria</taxon>
        <taxon>Pseudomonadati</taxon>
        <taxon>Pseudomonadota</taxon>
        <taxon>Gammaproteobacteria</taxon>
        <taxon>Thiotrichales</taxon>
        <taxon>Thiotrichaceae</taxon>
        <taxon>Thiomargarita</taxon>
    </lineage>
</organism>
<gene>
    <name evidence="1" type="ORF">THIOM_000463</name>
</gene>